<dbReference type="RefSeq" id="WP_145418846.1">
    <property type="nucleotide sequence ID" value="NZ_CP036526.1"/>
</dbReference>
<dbReference type="NCBIfam" id="NF008750">
    <property type="entry name" value="PRK11784.1-2"/>
    <property type="match status" value="1"/>
</dbReference>
<dbReference type="Pfam" id="PF26341">
    <property type="entry name" value="AAA_SelU"/>
    <property type="match status" value="1"/>
</dbReference>
<dbReference type="InterPro" id="IPR017582">
    <property type="entry name" value="SelU"/>
</dbReference>
<organism evidence="3 4">
    <name type="scientific">Stieleria marina</name>
    <dbReference type="NCBI Taxonomy" id="1930275"/>
    <lineage>
        <taxon>Bacteria</taxon>
        <taxon>Pseudomonadati</taxon>
        <taxon>Planctomycetota</taxon>
        <taxon>Planctomycetia</taxon>
        <taxon>Pirellulales</taxon>
        <taxon>Pirellulaceae</taxon>
        <taxon>Stieleria</taxon>
    </lineage>
</organism>
<dbReference type="Gene3D" id="3.40.250.10">
    <property type="entry name" value="Rhodanese-like domain"/>
    <property type="match status" value="1"/>
</dbReference>
<gene>
    <name evidence="3" type="primary">selU</name>
    <name evidence="3" type="ORF">K239x_30740</name>
</gene>
<evidence type="ECO:0000259" key="2">
    <source>
        <dbReference type="PROSITE" id="PS50206"/>
    </source>
</evidence>
<dbReference type="EC" id="2.9.1.-" evidence="3"/>
<accession>A0A517NVD2</accession>
<sequence length="342" mass="37773">MSIVVDAEAFLQSRSLPIVDVRSPGEFARGHIPSAQNVPLFDDAERAEIGTIYKQVGTEPAIARGRQLAGVKVDQLVDAVRSIVPDDELFVHCWRGGMRSEGFADLLQQHGFRPQLIRGGYKAYRHAVHAGFAEPKRIVILSGQSGSGKTHLLKLLRDEGEQVIDLEDLAGHRGSVFGGIGLPPQPTVEHFENLLFDQWRDLDPDRPIWIEGESRSIGRVYIPAPFWDQMMAAPVVFVEVPCEQRVQFLVQEYGDLPADELATAIGRIRKRLGGLRLAAALEALDNNDVAMFANLALQYYDKAYSSSQGKFPRQIAVNVPMKCAGDPESIATLRGLGNKLLR</sequence>
<protein>
    <submittedName>
        <fullName evidence="3">tRNA 2-selenouridine synthase</fullName>
        <ecNumber evidence="3">2.9.1.-</ecNumber>
    </submittedName>
</protein>
<evidence type="ECO:0000256" key="1">
    <source>
        <dbReference type="ARBA" id="ARBA00023266"/>
    </source>
</evidence>
<proteinExistence type="predicted"/>
<dbReference type="AlphaFoldDB" id="A0A517NVD2"/>
<dbReference type="SMART" id="SM00450">
    <property type="entry name" value="RHOD"/>
    <property type="match status" value="1"/>
</dbReference>
<keyword evidence="4" id="KW-1185">Reference proteome</keyword>
<dbReference type="PROSITE" id="PS50206">
    <property type="entry name" value="RHODANESE_3"/>
    <property type="match status" value="1"/>
</dbReference>
<dbReference type="InterPro" id="IPR036873">
    <property type="entry name" value="Rhodanese-like_dom_sf"/>
</dbReference>
<dbReference type="GO" id="GO:0002098">
    <property type="term" value="P:tRNA wobble uridine modification"/>
    <property type="evidence" value="ECO:0007669"/>
    <property type="project" value="InterPro"/>
</dbReference>
<dbReference type="GO" id="GO:0043828">
    <property type="term" value="F:tRNA 2-selenouridine synthase activity"/>
    <property type="evidence" value="ECO:0007669"/>
    <property type="project" value="InterPro"/>
</dbReference>
<evidence type="ECO:0000313" key="4">
    <source>
        <dbReference type="Proteomes" id="UP000319817"/>
    </source>
</evidence>
<dbReference type="NCBIfam" id="TIGR03167">
    <property type="entry name" value="tRNA_sel_U_synt"/>
    <property type="match status" value="1"/>
</dbReference>
<dbReference type="Pfam" id="PF00581">
    <property type="entry name" value="Rhodanese"/>
    <property type="match status" value="1"/>
</dbReference>
<feature type="domain" description="Rhodanese" evidence="2">
    <location>
        <begin position="12"/>
        <end position="133"/>
    </location>
</feature>
<dbReference type="InterPro" id="IPR058840">
    <property type="entry name" value="AAA_SelU"/>
</dbReference>
<dbReference type="InterPro" id="IPR027417">
    <property type="entry name" value="P-loop_NTPase"/>
</dbReference>
<dbReference type="EMBL" id="CP036526">
    <property type="protein sequence ID" value="QDT11080.1"/>
    <property type="molecule type" value="Genomic_DNA"/>
</dbReference>
<dbReference type="SUPFAM" id="SSF52821">
    <property type="entry name" value="Rhodanese/Cell cycle control phosphatase"/>
    <property type="match status" value="1"/>
</dbReference>
<name>A0A517NVD2_9BACT</name>
<reference evidence="3 4" key="1">
    <citation type="submission" date="2019-02" db="EMBL/GenBank/DDBJ databases">
        <title>Deep-cultivation of Planctomycetes and their phenomic and genomic characterization uncovers novel biology.</title>
        <authorList>
            <person name="Wiegand S."/>
            <person name="Jogler M."/>
            <person name="Boedeker C."/>
            <person name="Pinto D."/>
            <person name="Vollmers J."/>
            <person name="Rivas-Marin E."/>
            <person name="Kohn T."/>
            <person name="Peeters S.H."/>
            <person name="Heuer A."/>
            <person name="Rast P."/>
            <person name="Oberbeckmann S."/>
            <person name="Bunk B."/>
            <person name="Jeske O."/>
            <person name="Meyerdierks A."/>
            <person name="Storesund J.E."/>
            <person name="Kallscheuer N."/>
            <person name="Luecker S."/>
            <person name="Lage O.M."/>
            <person name="Pohl T."/>
            <person name="Merkel B.J."/>
            <person name="Hornburger P."/>
            <person name="Mueller R.-W."/>
            <person name="Bruemmer F."/>
            <person name="Labrenz M."/>
            <person name="Spormann A.M."/>
            <person name="Op den Camp H."/>
            <person name="Overmann J."/>
            <person name="Amann R."/>
            <person name="Jetten M.S.M."/>
            <person name="Mascher T."/>
            <person name="Medema M.H."/>
            <person name="Devos D.P."/>
            <person name="Kaster A.-K."/>
            <person name="Ovreas L."/>
            <person name="Rohde M."/>
            <person name="Galperin M.Y."/>
            <person name="Jogler C."/>
        </authorList>
    </citation>
    <scope>NUCLEOTIDE SEQUENCE [LARGE SCALE GENOMIC DNA]</scope>
    <source>
        <strain evidence="3 4">K23_9</strain>
    </source>
</reference>
<dbReference type="PANTHER" id="PTHR30401">
    <property type="entry name" value="TRNA 2-SELENOURIDINE SYNTHASE"/>
    <property type="match status" value="1"/>
</dbReference>
<dbReference type="InterPro" id="IPR001763">
    <property type="entry name" value="Rhodanese-like_dom"/>
</dbReference>
<keyword evidence="1" id="KW-0711">Selenium</keyword>
<dbReference type="SUPFAM" id="SSF52540">
    <property type="entry name" value="P-loop containing nucleoside triphosphate hydrolases"/>
    <property type="match status" value="1"/>
</dbReference>
<keyword evidence="3" id="KW-0808">Transferase</keyword>
<dbReference type="PANTHER" id="PTHR30401:SF0">
    <property type="entry name" value="TRNA 2-SELENOURIDINE SYNTHASE"/>
    <property type="match status" value="1"/>
</dbReference>
<evidence type="ECO:0000313" key="3">
    <source>
        <dbReference type="EMBL" id="QDT11080.1"/>
    </source>
</evidence>
<dbReference type="Proteomes" id="UP000319817">
    <property type="component" value="Chromosome"/>
</dbReference>
<dbReference type="NCBIfam" id="NF008752">
    <property type="entry name" value="PRK11784.1-4"/>
    <property type="match status" value="1"/>
</dbReference>
<dbReference type="OrthoDB" id="9808735at2"/>